<dbReference type="InterPro" id="IPR050302">
    <property type="entry name" value="Rab_GAP_TBC_domain"/>
</dbReference>
<accession>A0AB34JKI3</accession>
<dbReference type="Proteomes" id="UP001515480">
    <property type="component" value="Unassembled WGS sequence"/>
</dbReference>
<dbReference type="PANTHER" id="PTHR47219">
    <property type="entry name" value="RAB GTPASE-ACTIVATING PROTEIN 1-LIKE"/>
    <property type="match status" value="1"/>
</dbReference>
<organism evidence="2 3">
    <name type="scientific">Prymnesium parvum</name>
    <name type="common">Toxic golden alga</name>
    <dbReference type="NCBI Taxonomy" id="97485"/>
    <lineage>
        <taxon>Eukaryota</taxon>
        <taxon>Haptista</taxon>
        <taxon>Haptophyta</taxon>
        <taxon>Prymnesiophyceae</taxon>
        <taxon>Prymnesiales</taxon>
        <taxon>Prymnesiaceae</taxon>
        <taxon>Prymnesium</taxon>
    </lineage>
</organism>
<dbReference type="AlphaFoldDB" id="A0AB34JKI3"/>
<dbReference type="InterPro" id="IPR035969">
    <property type="entry name" value="Rab-GAP_TBC_sf"/>
</dbReference>
<protein>
    <recommendedName>
        <fullName evidence="1">Rab-GAP TBC domain-containing protein</fullName>
    </recommendedName>
</protein>
<dbReference type="InterPro" id="IPR000195">
    <property type="entry name" value="Rab-GAP-TBC_dom"/>
</dbReference>
<gene>
    <name evidence="2" type="ORF">AB1Y20_021145</name>
</gene>
<dbReference type="PANTHER" id="PTHR47219:SF20">
    <property type="entry name" value="TBC1 DOMAIN FAMILY MEMBER 2B"/>
    <property type="match status" value="1"/>
</dbReference>
<proteinExistence type="predicted"/>
<dbReference type="EMBL" id="JBGBPQ010000007">
    <property type="protein sequence ID" value="KAL1521483.1"/>
    <property type="molecule type" value="Genomic_DNA"/>
</dbReference>
<dbReference type="PROSITE" id="PS50086">
    <property type="entry name" value="TBC_RABGAP"/>
    <property type="match status" value="1"/>
</dbReference>
<reference evidence="2 3" key="1">
    <citation type="journal article" date="2024" name="Science">
        <title>Giant polyketide synthase enzymes in the biosynthesis of giant marine polyether toxins.</title>
        <authorList>
            <person name="Fallon T.R."/>
            <person name="Shende V.V."/>
            <person name="Wierzbicki I.H."/>
            <person name="Pendleton A.L."/>
            <person name="Watervoot N.F."/>
            <person name="Auber R.P."/>
            <person name="Gonzalez D.J."/>
            <person name="Wisecaver J.H."/>
            <person name="Moore B.S."/>
        </authorList>
    </citation>
    <scope>NUCLEOTIDE SEQUENCE [LARGE SCALE GENOMIC DNA]</scope>
    <source>
        <strain evidence="2 3">12B1</strain>
    </source>
</reference>
<feature type="domain" description="Rab-GAP TBC" evidence="1">
    <location>
        <begin position="80"/>
        <end position="272"/>
    </location>
</feature>
<evidence type="ECO:0000313" key="3">
    <source>
        <dbReference type="Proteomes" id="UP001515480"/>
    </source>
</evidence>
<dbReference type="Gene3D" id="1.10.8.270">
    <property type="entry name" value="putative rabgap domain of human tbc1 domain family member 14 like domains"/>
    <property type="match status" value="1"/>
</dbReference>
<dbReference type="SUPFAM" id="SSF47923">
    <property type="entry name" value="Ypt/Rab-GAP domain of gyp1p"/>
    <property type="match status" value="2"/>
</dbReference>
<comment type="caution">
    <text evidence="2">The sequence shown here is derived from an EMBL/GenBank/DDBJ whole genome shotgun (WGS) entry which is preliminary data.</text>
</comment>
<dbReference type="GO" id="GO:0005096">
    <property type="term" value="F:GTPase activator activity"/>
    <property type="evidence" value="ECO:0007669"/>
    <property type="project" value="TreeGrafter"/>
</dbReference>
<name>A0AB34JKI3_PRYPA</name>
<dbReference type="SMART" id="SM00164">
    <property type="entry name" value="TBC"/>
    <property type="match status" value="1"/>
</dbReference>
<dbReference type="Pfam" id="PF00566">
    <property type="entry name" value="RabGAP-TBC"/>
    <property type="match status" value="1"/>
</dbReference>
<dbReference type="Gene3D" id="1.10.472.80">
    <property type="entry name" value="Ypt/Rab-GAP domain of gyp1p, domain 3"/>
    <property type="match status" value="1"/>
</dbReference>
<keyword evidence="3" id="KW-1185">Reference proteome</keyword>
<dbReference type="GO" id="GO:0031267">
    <property type="term" value="F:small GTPase binding"/>
    <property type="evidence" value="ECO:0007669"/>
    <property type="project" value="TreeGrafter"/>
</dbReference>
<evidence type="ECO:0000259" key="1">
    <source>
        <dbReference type="PROSITE" id="PS50086"/>
    </source>
</evidence>
<sequence length="394" mass="43792">MSPRRPVLRRDGSWELVPDPTDDPRFDRYGFCRDPSQLAAVVAWEAQYAARLAQQELRWRRAPAEARRGGPHVRRLARRGIPATRRQLVWPRALAAAQFRAEWPEAHFASLLAAPPSAWQAEVERQIGLDLARTFPGHQLLAQPGGQEQLRQVLTAFSRHLPEIGYVQGLGMLAALLLVVVGAAEGAFWCLVGLVQAKLPAAFYDRSLSGCRVELAVLQELIEERLPLLAAHLRTHAVRVELFATRWFVGLFASTLPPETALRVWDLLVFEGARTLHGVALALLGTMEHTLLHCEEQSSLLCALQDCQGQCYDCERLMLLCGSRRYAVADATLVALRRHIARSGVVADGPFSTATLSACAELPCAGCEWEEESSEWDELEYELVSRDDALEVHG</sequence>
<evidence type="ECO:0000313" key="2">
    <source>
        <dbReference type="EMBL" id="KAL1521483.1"/>
    </source>
</evidence>